<dbReference type="RefSeq" id="WP_041039954.1">
    <property type="nucleotide sequence ID" value="NZ_JXSL01000020.1"/>
</dbReference>
<dbReference type="Gene3D" id="3.10.580.10">
    <property type="entry name" value="CBS-domain"/>
    <property type="match status" value="1"/>
</dbReference>
<keyword evidence="5" id="KW-1185">Reference proteome</keyword>
<dbReference type="AlphaFoldDB" id="A0A0C2UFG1"/>
<evidence type="ECO:0000256" key="1">
    <source>
        <dbReference type="ARBA" id="ARBA00023122"/>
    </source>
</evidence>
<gene>
    <name evidence="4" type="ORF">CCC_03041</name>
</gene>
<proteinExistence type="predicted"/>
<dbReference type="PANTHER" id="PTHR43080">
    <property type="entry name" value="CBS DOMAIN-CONTAINING PROTEIN CBSX3, MITOCHONDRIAL"/>
    <property type="match status" value="1"/>
</dbReference>
<dbReference type="SUPFAM" id="SSF54631">
    <property type="entry name" value="CBS-domain pair"/>
    <property type="match status" value="1"/>
</dbReference>
<dbReference type="STRING" id="272627.CCC_03041"/>
<dbReference type="Pfam" id="PF00571">
    <property type="entry name" value="CBS"/>
    <property type="match status" value="2"/>
</dbReference>
<evidence type="ECO:0000256" key="2">
    <source>
        <dbReference type="PROSITE-ProRule" id="PRU00703"/>
    </source>
</evidence>
<dbReference type="EMBL" id="JXSL01000020">
    <property type="protein sequence ID" value="KIM00253.1"/>
    <property type="molecule type" value="Genomic_DNA"/>
</dbReference>
<comment type="caution">
    <text evidence="4">The sequence shown here is derived from an EMBL/GenBank/DDBJ whole genome shotgun (WGS) entry which is preliminary data.</text>
</comment>
<feature type="domain" description="CBS" evidence="3">
    <location>
        <begin position="9"/>
        <end position="70"/>
    </location>
</feature>
<dbReference type="PANTHER" id="PTHR43080:SF2">
    <property type="entry name" value="CBS DOMAIN-CONTAINING PROTEIN"/>
    <property type="match status" value="1"/>
</dbReference>
<keyword evidence="1 2" id="KW-0129">CBS domain</keyword>
<evidence type="ECO:0000313" key="5">
    <source>
        <dbReference type="Proteomes" id="UP000031971"/>
    </source>
</evidence>
<evidence type="ECO:0000259" key="3">
    <source>
        <dbReference type="PROSITE" id="PS51371"/>
    </source>
</evidence>
<feature type="domain" description="CBS" evidence="3">
    <location>
        <begin position="77"/>
        <end position="133"/>
    </location>
</feature>
<name>A0A0C2UFG1_PARME</name>
<dbReference type="PROSITE" id="PS51371">
    <property type="entry name" value="CBS"/>
    <property type="match status" value="2"/>
</dbReference>
<dbReference type="Proteomes" id="UP000031971">
    <property type="component" value="Unassembled WGS sequence"/>
</dbReference>
<reference evidence="4 5" key="1">
    <citation type="submission" date="2015-01" db="EMBL/GenBank/DDBJ databases">
        <title>Genome Sequence of Magnetospirillum magnetotacticum Strain MS-1.</title>
        <authorList>
            <person name="Marinov G.K."/>
            <person name="Smalley M.D."/>
            <person name="DeSalvo G."/>
        </authorList>
    </citation>
    <scope>NUCLEOTIDE SEQUENCE [LARGE SCALE GENOMIC DNA]</scope>
    <source>
        <strain evidence="4 5">MS-1</strain>
    </source>
</reference>
<sequence>MPVRLIRDVIRDQTVLAMPAGTTVREAARQMKARRVGAVMVTDHQGRLQGIFTERDCLFRVLAEGVNPDTTTLALVMTANPVTITADRKLGHALHLMHDNGFRHIPVVDHAIPVGMISIRDALGSELSSFERERAKKSELGEILG</sequence>
<dbReference type="SMART" id="SM00116">
    <property type="entry name" value="CBS"/>
    <property type="match status" value="2"/>
</dbReference>
<dbReference type="OrthoDB" id="9807125at2"/>
<evidence type="ECO:0000313" key="4">
    <source>
        <dbReference type="EMBL" id="KIM00253.1"/>
    </source>
</evidence>
<protein>
    <submittedName>
        <fullName evidence="4">CBS domain protein</fullName>
    </submittedName>
</protein>
<accession>A0A0C2UFG1</accession>
<organism evidence="4 5">
    <name type="scientific">Paramagnetospirillum magnetotacticum MS-1</name>
    <dbReference type="NCBI Taxonomy" id="272627"/>
    <lineage>
        <taxon>Bacteria</taxon>
        <taxon>Pseudomonadati</taxon>
        <taxon>Pseudomonadota</taxon>
        <taxon>Alphaproteobacteria</taxon>
        <taxon>Rhodospirillales</taxon>
        <taxon>Magnetospirillaceae</taxon>
        <taxon>Paramagnetospirillum</taxon>
    </lineage>
</organism>
<dbReference type="InterPro" id="IPR046342">
    <property type="entry name" value="CBS_dom_sf"/>
</dbReference>
<dbReference type="InterPro" id="IPR000644">
    <property type="entry name" value="CBS_dom"/>
</dbReference>
<dbReference type="InterPro" id="IPR051257">
    <property type="entry name" value="Diverse_CBS-Domain"/>
</dbReference>